<feature type="domain" description="C2" evidence="2">
    <location>
        <begin position="1"/>
        <end position="84"/>
    </location>
</feature>
<dbReference type="InterPro" id="IPR002734">
    <property type="entry name" value="RibDG_C"/>
</dbReference>
<dbReference type="SMART" id="SM00239">
    <property type="entry name" value="C2"/>
    <property type="match status" value="2"/>
</dbReference>
<evidence type="ECO:0000313" key="4">
    <source>
        <dbReference type="EMBL" id="CAL4768113.1"/>
    </source>
</evidence>
<dbReference type="InterPro" id="IPR000008">
    <property type="entry name" value="C2_dom"/>
</dbReference>
<dbReference type="InterPro" id="IPR035892">
    <property type="entry name" value="C2_domain_sf"/>
</dbReference>
<accession>A0A9P1BYV6</accession>
<dbReference type="AlphaFoldDB" id="A0A9P1BYV6"/>
<feature type="region of interest" description="Disordered" evidence="1">
    <location>
        <begin position="846"/>
        <end position="921"/>
    </location>
</feature>
<dbReference type="Proteomes" id="UP001152797">
    <property type="component" value="Unassembled WGS sequence"/>
</dbReference>
<reference evidence="4 5" key="2">
    <citation type="submission" date="2024-05" db="EMBL/GenBank/DDBJ databases">
        <authorList>
            <person name="Chen Y."/>
            <person name="Shah S."/>
            <person name="Dougan E. K."/>
            <person name="Thang M."/>
            <person name="Chan C."/>
        </authorList>
    </citation>
    <scope>NUCLEOTIDE SEQUENCE [LARGE SCALE GENOMIC DNA]</scope>
</reference>
<proteinExistence type="predicted"/>
<organism evidence="3">
    <name type="scientific">Cladocopium goreaui</name>
    <dbReference type="NCBI Taxonomy" id="2562237"/>
    <lineage>
        <taxon>Eukaryota</taxon>
        <taxon>Sar</taxon>
        <taxon>Alveolata</taxon>
        <taxon>Dinophyceae</taxon>
        <taxon>Suessiales</taxon>
        <taxon>Symbiodiniaceae</taxon>
        <taxon>Cladocopium</taxon>
    </lineage>
</organism>
<feature type="region of interest" description="Disordered" evidence="1">
    <location>
        <begin position="96"/>
        <end position="125"/>
    </location>
</feature>
<dbReference type="SUPFAM" id="SSF53597">
    <property type="entry name" value="Dihydrofolate reductase-like"/>
    <property type="match status" value="1"/>
</dbReference>
<dbReference type="EMBL" id="CAMXCT020000587">
    <property type="protein sequence ID" value="CAL1134176.1"/>
    <property type="molecule type" value="Genomic_DNA"/>
</dbReference>
<dbReference type="PANTHER" id="PTHR38011">
    <property type="entry name" value="DIHYDROFOLATE REDUCTASE FAMILY PROTEIN (AFU_ORTHOLOGUE AFUA_8G06820)"/>
    <property type="match status" value="1"/>
</dbReference>
<protein>
    <submittedName>
        <fullName evidence="4">Multiple C2 and transmembrane domain-containing protein 1</fullName>
    </submittedName>
</protein>
<dbReference type="InterPro" id="IPR024072">
    <property type="entry name" value="DHFR-like_dom_sf"/>
</dbReference>
<dbReference type="Pfam" id="PF01872">
    <property type="entry name" value="RibD_C"/>
    <property type="match status" value="1"/>
</dbReference>
<evidence type="ECO:0000259" key="2">
    <source>
        <dbReference type="PROSITE" id="PS50004"/>
    </source>
</evidence>
<dbReference type="EMBL" id="CAMXCT030000587">
    <property type="protein sequence ID" value="CAL4768113.1"/>
    <property type="molecule type" value="Genomic_DNA"/>
</dbReference>
<dbReference type="CDD" id="cd00030">
    <property type="entry name" value="C2"/>
    <property type="match status" value="1"/>
</dbReference>
<evidence type="ECO:0000256" key="1">
    <source>
        <dbReference type="SAM" id="MobiDB-lite"/>
    </source>
</evidence>
<dbReference type="Pfam" id="PF00168">
    <property type="entry name" value="C2"/>
    <property type="match status" value="2"/>
</dbReference>
<dbReference type="InterPro" id="IPR050765">
    <property type="entry name" value="Riboflavin_Biosynth_HTPR"/>
</dbReference>
<feature type="compositionally biased region" description="Basic and acidic residues" evidence="1">
    <location>
        <begin position="867"/>
        <end position="882"/>
    </location>
</feature>
<dbReference type="PROSITE" id="PS50004">
    <property type="entry name" value="C2"/>
    <property type="match status" value="1"/>
</dbReference>
<keyword evidence="4" id="KW-0812">Transmembrane</keyword>
<evidence type="ECO:0000313" key="5">
    <source>
        <dbReference type="Proteomes" id="UP001152797"/>
    </source>
</evidence>
<dbReference type="OrthoDB" id="428627at2759"/>
<dbReference type="PANTHER" id="PTHR38011:SF11">
    <property type="entry name" value="2,5-DIAMINO-6-RIBOSYLAMINO-4(3H)-PYRIMIDINONE 5'-PHOSPHATE REDUCTASE"/>
    <property type="match status" value="1"/>
</dbReference>
<evidence type="ECO:0000313" key="3">
    <source>
        <dbReference type="EMBL" id="CAI3980801.1"/>
    </source>
</evidence>
<sequence>MLSGKVQEIYRTSVIQNSLQPIWKEAFQSSFSEQDQPLLLLFDLWDEDDPNKRLEEGGAQHLGSCAVPLLSAVEPAPRKRRLWLQGVSQRHETRLNQNGVPKNAGGKMTPGAKLSRQRSSHGLSLKEDRKKTFNIGKGSAPIKSLFERLMDAAVEFKNQMTEKAIAAKKSVLTIELRTYTKTTKMPYAQLFQKPLFIHDAWSSEKCLELPDWTRSSYTFPKKLQSEPERGSLTAEDHISFVYGTVVGASFLPSSHSQPPEAYCMVHAVSTHGARHFVHRTRTIKLMICPQWSEAFYAAIPEDFDCARLQVSVYGATATNLMTKALSTGPEGLLSEGSNHEDDWFIGRAHIDLTTAVSGSIIAEEAPIQGGTASKQERVTTGFRIQPSVAFEVMVERRLRPRFDVHSGDGVKMIPRRHHQLTRTTDPIQSSLPIIDNGQQLMLSVEAMHMEKAAKEALELSTTGALAFRRGPKHDWSKYPTKDQEEDEDIFAEKPLEELLKEGGDRVDLSLLEVSKKPDDGQARVVDFSKRELRRQARSLPDGRFRHMNLLVLKAAQPRFSRRTEHAAADISRSLREKPMFSKLHCPMFCNNLTGERNEFHSTLPEGDDGGFHEFMASVDALVMGRKTFESVRDMEGGPWPYGDTPVWVLTAAGVEVPERLKGKVKLTKGSPQEILTELAASGAKDVYVDGGETIRGFLAAGLLTRIIISKVPITLGEGRPLFTEEQNPTARDPGPDGMALPAWLTADAKLVYVSRSSGKEMDVVVKHISMSKKTVFIVFARDGKSEMQVPFDQIMGKSNPLKLPDVAAVEDENDKFFDDMEGSWFHKTQNLDPKVALGADKNKFAFQGPAAPPMMEVLSSPEVEEPSTERRKEKKQKAEAGKSSKKKVSKSDQDLAEKNDGKRKQKQDAKEPKKAKKSKVS</sequence>
<dbReference type="SUPFAM" id="SSF49562">
    <property type="entry name" value="C2 domain (Calcium/lipid-binding domain, CaLB)"/>
    <property type="match status" value="2"/>
</dbReference>
<dbReference type="GO" id="GO:0008703">
    <property type="term" value="F:5-amino-6-(5-phosphoribosylamino)uracil reductase activity"/>
    <property type="evidence" value="ECO:0007669"/>
    <property type="project" value="InterPro"/>
</dbReference>
<keyword evidence="5" id="KW-1185">Reference proteome</keyword>
<name>A0A9P1BYV6_9DINO</name>
<comment type="caution">
    <text evidence="3">The sequence shown here is derived from an EMBL/GenBank/DDBJ whole genome shotgun (WGS) entry which is preliminary data.</text>
</comment>
<dbReference type="Gene3D" id="2.60.40.150">
    <property type="entry name" value="C2 domain"/>
    <property type="match status" value="2"/>
</dbReference>
<reference evidence="3" key="1">
    <citation type="submission" date="2022-10" db="EMBL/GenBank/DDBJ databases">
        <authorList>
            <person name="Chen Y."/>
            <person name="Dougan E. K."/>
            <person name="Chan C."/>
            <person name="Rhodes N."/>
            <person name="Thang M."/>
        </authorList>
    </citation>
    <scope>NUCLEOTIDE SEQUENCE</scope>
</reference>
<dbReference type="GO" id="GO:0009231">
    <property type="term" value="P:riboflavin biosynthetic process"/>
    <property type="evidence" value="ECO:0007669"/>
    <property type="project" value="InterPro"/>
</dbReference>
<keyword evidence="4" id="KW-0472">Membrane</keyword>
<dbReference type="EMBL" id="CAMXCT010000587">
    <property type="protein sequence ID" value="CAI3980801.1"/>
    <property type="molecule type" value="Genomic_DNA"/>
</dbReference>
<feature type="compositionally biased region" description="Basic and acidic residues" evidence="1">
    <location>
        <begin position="889"/>
        <end position="912"/>
    </location>
</feature>
<gene>
    <name evidence="3" type="ORF">C1SCF055_LOCUS8654</name>
</gene>
<dbReference type="Gene3D" id="3.40.430.10">
    <property type="entry name" value="Dihydrofolate Reductase, subunit A"/>
    <property type="match status" value="1"/>
</dbReference>